<dbReference type="SUPFAM" id="SSF103473">
    <property type="entry name" value="MFS general substrate transporter"/>
    <property type="match status" value="1"/>
</dbReference>
<reference evidence="17" key="3">
    <citation type="submission" date="2025-09" db="UniProtKB">
        <authorList>
            <consortium name="Ensembl"/>
        </authorList>
    </citation>
    <scope>IDENTIFICATION</scope>
</reference>
<dbReference type="GO" id="GO:0008028">
    <property type="term" value="F:monocarboxylic acid transmembrane transporter activity"/>
    <property type="evidence" value="ECO:0007669"/>
    <property type="project" value="TreeGrafter"/>
</dbReference>
<dbReference type="KEGG" id="pmua:114608079"/>
<evidence type="ECO:0000256" key="8">
    <source>
        <dbReference type="ARBA" id="ARBA00022989"/>
    </source>
</evidence>
<keyword evidence="9" id="KW-0333">Golgi apparatus</keyword>
<dbReference type="InterPro" id="IPR036259">
    <property type="entry name" value="MFS_trans_sf"/>
</dbReference>
<evidence type="ECO:0000256" key="10">
    <source>
        <dbReference type="ARBA" id="ARBA00023136"/>
    </source>
</evidence>
<dbReference type="FunFam" id="1.20.1250.20:FF:000163">
    <property type="entry name" value="Putative monocarboxylate transporter 13"/>
    <property type="match status" value="1"/>
</dbReference>
<dbReference type="InterPro" id="IPR050327">
    <property type="entry name" value="Proton-linked_MCT"/>
</dbReference>
<protein>
    <recommendedName>
        <fullName evidence="12">Monocarboxylate transporter 13</fullName>
    </recommendedName>
    <alternativeName>
        <fullName evidence="13">Solute carrier family 16 member 13</fullName>
    </alternativeName>
</protein>
<dbReference type="PROSITE" id="PS51257">
    <property type="entry name" value="PROKAR_LIPOPROTEIN"/>
    <property type="match status" value="1"/>
</dbReference>
<feature type="transmembrane region" description="Helical" evidence="15">
    <location>
        <begin position="294"/>
        <end position="312"/>
    </location>
</feature>
<evidence type="ECO:0000256" key="5">
    <source>
        <dbReference type="ARBA" id="ARBA00022475"/>
    </source>
</evidence>
<dbReference type="GO" id="GO:0015293">
    <property type="term" value="F:symporter activity"/>
    <property type="evidence" value="ECO:0007669"/>
    <property type="project" value="UniProtKB-KW"/>
</dbReference>
<dbReference type="Pfam" id="PF07690">
    <property type="entry name" value="MFS_1"/>
    <property type="match status" value="2"/>
</dbReference>
<evidence type="ECO:0000256" key="15">
    <source>
        <dbReference type="SAM" id="Phobius"/>
    </source>
</evidence>
<evidence type="ECO:0000313" key="17">
    <source>
        <dbReference type="Ensembl" id="ENSPMRP00000017910.1"/>
    </source>
</evidence>
<keyword evidence="4" id="KW-0813">Transport</keyword>
<name>A0A670J135_PODMU</name>
<dbReference type="RefSeq" id="XP_028607828.1">
    <property type="nucleotide sequence ID" value="XM_028751995.1"/>
</dbReference>
<dbReference type="AlphaFoldDB" id="A0A670J135"/>
<comment type="function">
    <text evidence="11">Proton-linked monocarboxylate transporter. May catalyze the transport of monocarboxylates across the plasma membrane.</text>
</comment>
<keyword evidence="8 15" id="KW-1133">Transmembrane helix</keyword>
<keyword evidence="10 15" id="KW-0472">Membrane</keyword>
<feature type="compositionally biased region" description="Polar residues" evidence="14">
    <location>
        <begin position="431"/>
        <end position="441"/>
    </location>
</feature>
<keyword evidence="7" id="KW-0769">Symport</keyword>
<reference evidence="17" key="2">
    <citation type="submission" date="2025-08" db="UniProtKB">
        <authorList>
            <consortium name="Ensembl"/>
        </authorList>
    </citation>
    <scope>IDENTIFICATION</scope>
</reference>
<feature type="transmembrane region" description="Helical" evidence="15">
    <location>
        <begin position="318"/>
        <end position="338"/>
    </location>
</feature>
<feature type="transmembrane region" description="Helical" evidence="15">
    <location>
        <begin position="12"/>
        <end position="32"/>
    </location>
</feature>
<dbReference type="Ensembl" id="ENSPMRT00000019059.1">
    <property type="protein sequence ID" value="ENSPMRP00000017910.1"/>
    <property type="gene ID" value="ENSPMRG00000011816.1"/>
</dbReference>
<evidence type="ECO:0000256" key="14">
    <source>
        <dbReference type="SAM" id="MobiDB-lite"/>
    </source>
</evidence>
<evidence type="ECO:0000256" key="12">
    <source>
        <dbReference type="ARBA" id="ARBA00073869"/>
    </source>
</evidence>
<evidence type="ECO:0000313" key="18">
    <source>
        <dbReference type="Proteomes" id="UP000472272"/>
    </source>
</evidence>
<dbReference type="GeneID" id="114608079"/>
<evidence type="ECO:0000256" key="9">
    <source>
        <dbReference type="ARBA" id="ARBA00023034"/>
    </source>
</evidence>
<dbReference type="Gene3D" id="1.20.1250.20">
    <property type="entry name" value="MFS general substrate transporter like domains"/>
    <property type="match status" value="1"/>
</dbReference>
<reference evidence="17 18" key="1">
    <citation type="journal article" date="2019" name="Proc. Natl. Acad. Sci. U.S.A.">
        <title>Regulatory changes in pterin and carotenoid genes underlie balanced color polymorphisms in the wall lizard.</title>
        <authorList>
            <person name="Andrade P."/>
            <person name="Pinho C."/>
            <person name="Perez I de Lanuza G."/>
            <person name="Afonso S."/>
            <person name="Brejcha J."/>
            <person name="Rubin C.J."/>
            <person name="Wallerman O."/>
            <person name="Pereira P."/>
            <person name="Sabatino S.J."/>
            <person name="Bellati A."/>
            <person name="Pellitteri-Rosa D."/>
            <person name="Bosakova Z."/>
            <person name="Bunikis I."/>
            <person name="Carretero M.A."/>
            <person name="Feiner N."/>
            <person name="Marsik P."/>
            <person name="Pauperio F."/>
            <person name="Salvi D."/>
            <person name="Soler L."/>
            <person name="While G.M."/>
            <person name="Uller T."/>
            <person name="Font E."/>
            <person name="Andersson L."/>
            <person name="Carneiro M."/>
        </authorList>
    </citation>
    <scope>NUCLEOTIDE SEQUENCE</scope>
</reference>
<organism evidence="17 18">
    <name type="scientific">Podarcis muralis</name>
    <name type="common">Wall lizard</name>
    <name type="synonym">Lacerta muralis</name>
    <dbReference type="NCBI Taxonomy" id="64176"/>
    <lineage>
        <taxon>Eukaryota</taxon>
        <taxon>Metazoa</taxon>
        <taxon>Chordata</taxon>
        <taxon>Craniata</taxon>
        <taxon>Vertebrata</taxon>
        <taxon>Euteleostomi</taxon>
        <taxon>Lepidosauria</taxon>
        <taxon>Squamata</taxon>
        <taxon>Bifurcata</taxon>
        <taxon>Unidentata</taxon>
        <taxon>Episquamata</taxon>
        <taxon>Laterata</taxon>
        <taxon>Lacertibaenia</taxon>
        <taxon>Lacertidae</taxon>
        <taxon>Podarcis</taxon>
    </lineage>
</organism>
<comment type="similarity">
    <text evidence="3">Belongs to the major facilitator superfamily. Monocarboxylate porter (TC 2.A.1.13) family.</text>
</comment>
<dbReference type="Proteomes" id="UP000472272">
    <property type="component" value="Chromosome 13"/>
</dbReference>
<evidence type="ECO:0000256" key="7">
    <source>
        <dbReference type="ARBA" id="ARBA00022847"/>
    </source>
</evidence>
<evidence type="ECO:0000256" key="11">
    <source>
        <dbReference type="ARBA" id="ARBA00059080"/>
    </source>
</evidence>
<dbReference type="GO" id="GO:0000139">
    <property type="term" value="C:Golgi membrane"/>
    <property type="evidence" value="ECO:0007669"/>
    <property type="project" value="UniProtKB-SubCell"/>
</dbReference>
<evidence type="ECO:0000256" key="13">
    <source>
        <dbReference type="ARBA" id="ARBA00078721"/>
    </source>
</evidence>
<feature type="transmembrane region" description="Helical" evidence="15">
    <location>
        <begin position="230"/>
        <end position="253"/>
    </location>
</feature>
<comment type="subcellular location">
    <subcellularLocation>
        <location evidence="1">Cell membrane</location>
        <topology evidence="1">Multi-pass membrane protein</topology>
    </subcellularLocation>
    <subcellularLocation>
        <location evidence="2">Golgi apparatus membrane</location>
        <topology evidence="2">Multi-pass membrane protein</topology>
    </subcellularLocation>
</comment>
<keyword evidence="6 15" id="KW-0812">Transmembrane</keyword>
<dbReference type="PROSITE" id="PS50850">
    <property type="entry name" value="MFS"/>
    <property type="match status" value="1"/>
</dbReference>
<proteinExistence type="inferred from homology"/>
<feature type="transmembrane region" description="Helical" evidence="15">
    <location>
        <begin position="265"/>
        <end position="287"/>
    </location>
</feature>
<feature type="region of interest" description="Disordered" evidence="14">
    <location>
        <begin position="415"/>
        <end position="441"/>
    </location>
</feature>
<feature type="transmembrane region" description="Helical" evidence="15">
    <location>
        <begin position="108"/>
        <end position="131"/>
    </location>
</feature>
<dbReference type="GeneTree" id="ENSGT00940000159372"/>
<feature type="transmembrane region" description="Helical" evidence="15">
    <location>
        <begin position="388"/>
        <end position="411"/>
    </location>
</feature>
<evidence type="ECO:0000256" key="2">
    <source>
        <dbReference type="ARBA" id="ARBA00004653"/>
    </source>
</evidence>
<feature type="transmembrane region" description="Helical" evidence="15">
    <location>
        <begin position="84"/>
        <end position="102"/>
    </location>
</feature>
<evidence type="ECO:0000256" key="3">
    <source>
        <dbReference type="ARBA" id="ARBA00006727"/>
    </source>
</evidence>
<dbReference type="PANTHER" id="PTHR11360">
    <property type="entry name" value="MONOCARBOXYLATE TRANSPORTER"/>
    <property type="match status" value="1"/>
</dbReference>
<evidence type="ECO:0000256" key="4">
    <source>
        <dbReference type="ARBA" id="ARBA00022448"/>
    </source>
</evidence>
<accession>A0A670J135</accession>
<feature type="domain" description="Major facilitator superfamily (MFS) profile" evidence="16">
    <location>
        <begin position="1"/>
        <end position="410"/>
    </location>
</feature>
<dbReference type="InterPro" id="IPR020846">
    <property type="entry name" value="MFS_dom"/>
</dbReference>
<dbReference type="GO" id="GO:0005886">
    <property type="term" value="C:plasma membrane"/>
    <property type="evidence" value="ECO:0007669"/>
    <property type="project" value="UniProtKB-SubCell"/>
</dbReference>
<feature type="transmembrane region" description="Helical" evidence="15">
    <location>
        <begin position="143"/>
        <end position="164"/>
    </location>
</feature>
<evidence type="ECO:0000256" key="6">
    <source>
        <dbReference type="ARBA" id="ARBA00022692"/>
    </source>
</evidence>
<sequence length="441" mass="46868">MSPRVYSEPPDGGWGWAITLACFMQSALVFGVTRPFGIFFVEFMAYFDEPSSATSWISSITVATSKFTSPLAGALATQYGERPVAIAGGLLSGLGYFLASFATNLAQLYIFIGMFTGIGGTFALWPSLALLSRYFERRRPLATSLALSGAGVASLALSPLFQFLVDLYGWRGALLLVSGMVFHLLPCGALLRPLALPEDDALAAPPEQAVSWRHRLSSLFGLSLLRHRGFMTYTCCGVLNAAGFFVPLVHLVPHARELDFDEYQAAFLASAVGVADIGGRVACTWLVTCGPLRLCHHLTLWSFLTGVSVLAVPLGRSYGAVLAISACYGFLAGAVLPLRVSTLVEIVGPARIMGAIGLINLMESVGALSGPPLSGWIRDVSGSYKASFLAGGCFLVAGSLGLLLLPGYFSLQTPRPPKQNQEGSKPEDPWNPSQQNGVCLA</sequence>
<dbReference type="PANTHER" id="PTHR11360:SF19">
    <property type="entry name" value="MONOCARBOXYLATE TRANSPORTER 13"/>
    <property type="match status" value="1"/>
</dbReference>
<feature type="transmembrane region" description="Helical" evidence="15">
    <location>
        <begin position="170"/>
        <end position="191"/>
    </location>
</feature>
<evidence type="ECO:0000256" key="1">
    <source>
        <dbReference type="ARBA" id="ARBA00004651"/>
    </source>
</evidence>
<keyword evidence="18" id="KW-1185">Reference proteome</keyword>
<keyword evidence="5" id="KW-1003">Cell membrane</keyword>
<gene>
    <name evidence="17" type="primary">LOC114608079</name>
</gene>
<evidence type="ECO:0000259" key="16">
    <source>
        <dbReference type="PROSITE" id="PS50850"/>
    </source>
</evidence>
<dbReference type="InterPro" id="IPR011701">
    <property type="entry name" value="MFS"/>
</dbReference>